<dbReference type="STRING" id="1312852.EG19_03270"/>
<reference evidence="1 2" key="1">
    <citation type="submission" date="2014-04" db="EMBL/GenBank/DDBJ databases">
        <title>The Genome Sequence of Thermoanaerobaculum aquaticum MP-01, The First Cultivated Group 23 Acidobacterium.</title>
        <authorList>
            <person name="Stamps B.W."/>
            <person name="Losey N.A."/>
            <person name="Lawson P.A."/>
            <person name="Stevenson B.S."/>
        </authorList>
    </citation>
    <scope>NUCLEOTIDE SEQUENCE [LARGE SCALE GENOMIC DNA]</scope>
    <source>
        <strain evidence="1 2">MP-01</strain>
    </source>
</reference>
<evidence type="ECO:0000313" key="1">
    <source>
        <dbReference type="EMBL" id="KDA53747.1"/>
    </source>
</evidence>
<sequence length="140" mass="16019">MKSRIKLWVMLDYPCGRRLVAALPEVLEALERHRELAVGGELKGKLLTISPATVDLLLREEKKRYALKSRAKTKPDNLFRYPLPVQTWAEAERGHRGHLQMDLVGSDAGQARGDFWWTLTLKELLPRGARPRSAFHPWPA</sequence>
<name>A0A062XMF4_9BACT</name>
<accession>A0A062XMF4</accession>
<keyword evidence="2" id="KW-1185">Reference proteome</keyword>
<protein>
    <submittedName>
        <fullName evidence="1">Uncharacterized protein</fullName>
    </submittedName>
</protein>
<gene>
    <name evidence="1" type="ORF">EG19_03270</name>
</gene>
<evidence type="ECO:0000313" key="2">
    <source>
        <dbReference type="Proteomes" id="UP000027284"/>
    </source>
</evidence>
<comment type="caution">
    <text evidence="1">The sequence shown here is derived from an EMBL/GenBank/DDBJ whole genome shotgun (WGS) entry which is preliminary data.</text>
</comment>
<dbReference type="AlphaFoldDB" id="A0A062XMF4"/>
<organism evidence="1 2">
    <name type="scientific">Thermoanaerobaculum aquaticum</name>
    <dbReference type="NCBI Taxonomy" id="1312852"/>
    <lineage>
        <taxon>Bacteria</taxon>
        <taxon>Pseudomonadati</taxon>
        <taxon>Acidobacteriota</taxon>
        <taxon>Thermoanaerobaculia</taxon>
        <taxon>Thermoanaerobaculales</taxon>
        <taxon>Thermoanaerobaculaceae</taxon>
        <taxon>Thermoanaerobaculum</taxon>
    </lineage>
</organism>
<dbReference type="EMBL" id="JMFG01000018">
    <property type="protein sequence ID" value="KDA53747.1"/>
    <property type="molecule type" value="Genomic_DNA"/>
</dbReference>
<proteinExistence type="predicted"/>
<dbReference type="Proteomes" id="UP000027284">
    <property type="component" value="Unassembled WGS sequence"/>
</dbReference>